<sequence length="99" mass="11047">MNTGLIARDMKCMHGALEWIDILSPAGLDRACPQLHHRRRPTLSTAKSYNYNYKTLVQHKNYNRDPGIQGRLILGDRRAPGSVTPTGGDLLVSTFARSL</sequence>
<reference evidence="1" key="1">
    <citation type="journal article" date="2023" name="G3 (Bethesda)">
        <title>A reference genome for the long-term kleptoplast-retaining sea slug Elysia crispata morphotype clarki.</title>
        <authorList>
            <person name="Eastman K.E."/>
            <person name="Pendleton A.L."/>
            <person name="Shaikh M.A."/>
            <person name="Suttiyut T."/>
            <person name="Ogas R."/>
            <person name="Tomko P."/>
            <person name="Gavelis G."/>
            <person name="Widhalm J.R."/>
            <person name="Wisecaver J.H."/>
        </authorList>
    </citation>
    <scope>NUCLEOTIDE SEQUENCE</scope>
    <source>
        <strain evidence="1">ECLA1</strain>
    </source>
</reference>
<gene>
    <name evidence="1" type="ORF">RRG08_004153</name>
</gene>
<protein>
    <submittedName>
        <fullName evidence="1">Uncharacterized protein</fullName>
    </submittedName>
</protein>
<evidence type="ECO:0000313" key="2">
    <source>
        <dbReference type="Proteomes" id="UP001283361"/>
    </source>
</evidence>
<dbReference type="EMBL" id="JAWDGP010005274">
    <property type="protein sequence ID" value="KAK3758332.1"/>
    <property type="molecule type" value="Genomic_DNA"/>
</dbReference>
<proteinExistence type="predicted"/>
<evidence type="ECO:0000313" key="1">
    <source>
        <dbReference type="EMBL" id="KAK3758332.1"/>
    </source>
</evidence>
<comment type="caution">
    <text evidence="1">The sequence shown here is derived from an EMBL/GenBank/DDBJ whole genome shotgun (WGS) entry which is preliminary data.</text>
</comment>
<organism evidence="1 2">
    <name type="scientific">Elysia crispata</name>
    <name type="common">lettuce slug</name>
    <dbReference type="NCBI Taxonomy" id="231223"/>
    <lineage>
        <taxon>Eukaryota</taxon>
        <taxon>Metazoa</taxon>
        <taxon>Spiralia</taxon>
        <taxon>Lophotrochozoa</taxon>
        <taxon>Mollusca</taxon>
        <taxon>Gastropoda</taxon>
        <taxon>Heterobranchia</taxon>
        <taxon>Euthyneura</taxon>
        <taxon>Panpulmonata</taxon>
        <taxon>Sacoglossa</taxon>
        <taxon>Placobranchoidea</taxon>
        <taxon>Plakobranchidae</taxon>
        <taxon>Elysia</taxon>
    </lineage>
</organism>
<dbReference type="AlphaFoldDB" id="A0AAE0YWH1"/>
<dbReference type="Proteomes" id="UP001283361">
    <property type="component" value="Unassembled WGS sequence"/>
</dbReference>
<accession>A0AAE0YWH1</accession>
<name>A0AAE0YWH1_9GAST</name>
<keyword evidence="2" id="KW-1185">Reference proteome</keyword>